<feature type="non-terminal residue" evidence="2">
    <location>
        <position position="79"/>
    </location>
</feature>
<dbReference type="AlphaFoldDB" id="A0A3P7PR19"/>
<evidence type="ECO:0000313" key="2">
    <source>
        <dbReference type="EMBL" id="VDN45551.1"/>
    </source>
</evidence>
<gene>
    <name evidence="2" type="ORF">DILT_LOCUS19637</name>
</gene>
<accession>A0A3P7PR19</accession>
<evidence type="ECO:0000256" key="1">
    <source>
        <dbReference type="SAM" id="Phobius"/>
    </source>
</evidence>
<organism evidence="2 3">
    <name type="scientific">Dibothriocephalus latus</name>
    <name type="common">Fish tapeworm</name>
    <name type="synonym">Diphyllobothrium latum</name>
    <dbReference type="NCBI Taxonomy" id="60516"/>
    <lineage>
        <taxon>Eukaryota</taxon>
        <taxon>Metazoa</taxon>
        <taxon>Spiralia</taxon>
        <taxon>Lophotrochozoa</taxon>
        <taxon>Platyhelminthes</taxon>
        <taxon>Cestoda</taxon>
        <taxon>Eucestoda</taxon>
        <taxon>Diphyllobothriidea</taxon>
        <taxon>Diphyllobothriidae</taxon>
        <taxon>Dibothriocephalus</taxon>
    </lineage>
</organism>
<sequence>MGTTFILGFVLFLIGLPIYAYLGAGLSTYALILAGVLIVILEEHAPRRKKPEPKQLPLSEHLVTPVAASCEASPVEESS</sequence>
<proteinExistence type="predicted"/>
<keyword evidence="1" id="KW-0472">Membrane</keyword>
<keyword evidence="1" id="KW-1133">Transmembrane helix</keyword>
<dbReference type="Proteomes" id="UP000281553">
    <property type="component" value="Unassembled WGS sequence"/>
</dbReference>
<evidence type="ECO:0000313" key="3">
    <source>
        <dbReference type="Proteomes" id="UP000281553"/>
    </source>
</evidence>
<keyword evidence="1" id="KW-0812">Transmembrane</keyword>
<dbReference type="EMBL" id="UYRU01117362">
    <property type="protein sequence ID" value="VDN45551.1"/>
    <property type="molecule type" value="Genomic_DNA"/>
</dbReference>
<feature type="transmembrane region" description="Helical" evidence="1">
    <location>
        <begin position="18"/>
        <end position="41"/>
    </location>
</feature>
<keyword evidence="3" id="KW-1185">Reference proteome</keyword>
<name>A0A3P7PR19_DIBLA</name>
<protein>
    <submittedName>
        <fullName evidence="2">Uncharacterized protein</fullName>
    </submittedName>
</protein>
<reference evidence="2 3" key="1">
    <citation type="submission" date="2018-11" db="EMBL/GenBank/DDBJ databases">
        <authorList>
            <consortium name="Pathogen Informatics"/>
        </authorList>
    </citation>
    <scope>NUCLEOTIDE SEQUENCE [LARGE SCALE GENOMIC DNA]</scope>
</reference>